<dbReference type="InterPro" id="IPR018289">
    <property type="entry name" value="MULE_transposase_dom"/>
</dbReference>
<dbReference type="Proteomes" id="UP000789901">
    <property type="component" value="Unassembled WGS sequence"/>
</dbReference>
<feature type="non-terminal residue" evidence="2">
    <location>
        <position position="589"/>
    </location>
</feature>
<proteinExistence type="predicted"/>
<evidence type="ECO:0000313" key="3">
    <source>
        <dbReference type="Proteomes" id="UP000789901"/>
    </source>
</evidence>
<reference evidence="2 3" key="1">
    <citation type="submission" date="2021-06" db="EMBL/GenBank/DDBJ databases">
        <authorList>
            <person name="Kallberg Y."/>
            <person name="Tangrot J."/>
            <person name="Rosling A."/>
        </authorList>
    </citation>
    <scope>NUCLEOTIDE SEQUENCE [LARGE SCALE GENOMIC DNA]</scope>
    <source>
        <strain evidence="2 3">120-4 pot B 10/14</strain>
    </source>
</reference>
<comment type="caution">
    <text evidence="2">The sequence shown here is derived from an EMBL/GenBank/DDBJ whole genome shotgun (WGS) entry which is preliminary data.</text>
</comment>
<protein>
    <submittedName>
        <fullName evidence="2">20556_t:CDS:1</fullName>
    </submittedName>
</protein>
<gene>
    <name evidence="2" type="ORF">GMARGA_LOCUS26058</name>
</gene>
<feature type="domain" description="MULE transposase" evidence="1">
    <location>
        <begin position="155"/>
        <end position="251"/>
    </location>
</feature>
<keyword evidence="3" id="KW-1185">Reference proteome</keyword>
<organism evidence="2 3">
    <name type="scientific">Gigaspora margarita</name>
    <dbReference type="NCBI Taxonomy" id="4874"/>
    <lineage>
        <taxon>Eukaryota</taxon>
        <taxon>Fungi</taxon>
        <taxon>Fungi incertae sedis</taxon>
        <taxon>Mucoromycota</taxon>
        <taxon>Glomeromycotina</taxon>
        <taxon>Glomeromycetes</taxon>
        <taxon>Diversisporales</taxon>
        <taxon>Gigasporaceae</taxon>
        <taxon>Gigaspora</taxon>
    </lineage>
</organism>
<sequence length="589" mass="69015">TITTQFQNNDSTLCYQPQINDIFKEYNKFVNKIKDYARKFGFIIRLRKVEYSKNNKTEKEIRKRTLLCSQSGFPEQKEYNSEDENSKKDMNLTHNHQIAGIDVPTICAILKKEFGELDAEEFIKILEQFKYDNSKFLYYIDINKDTKRLDRFIDVIVYENTYKTNHFKMLFGIFTGVNNYGYSICFTGALIINEIEENFLWVFAKFLKMVNSHAPKVILTDDDYANTNAYAKVLQPLNTKHHLCQWHLMKNIMKNLSAKLSTNWSAFIRDLYKCFGEMDISNFLKQWNILQTLYSPAATYLLYIEKTKEKWAACYNCDSFIADITTTQRYLDANTSLTAFISAFQSALDVQHEKTEFRIYQQNNFNIIYKTTSLYERQAASILTTYSLKKKLKNNYYNYLCTNVKIFQVQRYENEANGRIVEYDLESNYMICSCKYTQFSAMATTLYTAFNEIFTSEIEKIDRSQSSSSNITPTIKNLLIIQGRENIPELQKSTTSSTIHARPLHLFSEESNLGEGIIILYGIEKGYPLCIDFTILPNRIINLKHELLKIIRGVRYSEYYVNAIKRIQEIGVSKVNSPLLQINYFESYQ</sequence>
<dbReference type="PANTHER" id="PTHR31669:SF251">
    <property type="entry name" value="PROTEIN FAR1-RELATED SEQUENCE"/>
    <property type="match status" value="1"/>
</dbReference>
<dbReference type="InterPro" id="IPR031052">
    <property type="entry name" value="FHY3/FAR1"/>
</dbReference>
<name>A0ABN7W355_GIGMA</name>
<evidence type="ECO:0000313" key="2">
    <source>
        <dbReference type="EMBL" id="CAG8814485.1"/>
    </source>
</evidence>
<dbReference type="EMBL" id="CAJVQB010029715">
    <property type="protein sequence ID" value="CAG8814485.1"/>
    <property type="molecule type" value="Genomic_DNA"/>
</dbReference>
<dbReference type="PANTHER" id="PTHR31669">
    <property type="entry name" value="PROTEIN FAR1-RELATED SEQUENCE 10-RELATED"/>
    <property type="match status" value="1"/>
</dbReference>
<dbReference type="Pfam" id="PF10551">
    <property type="entry name" value="MULE"/>
    <property type="match status" value="1"/>
</dbReference>
<feature type="non-terminal residue" evidence="2">
    <location>
        <position position="1"/>
    </location>
</feature>
<accession>A0ABN7W355</accession>
<evidence type="ECO:0000259" key="1">
    <source>
        <dbReference type="Pfam" id="PF10551"/>
    </source>
</evidence>